<feature type="compositionally biased region" description="Basic and acidic residues" evidence="14">
    <location>
        <begin position="892"/>
        <end position="909"/>
    </location>
</feature>
<evidence type="ECO:0000313" key="16">
    <source>
        <dbReference type="Ensembl" id="ENSSDUP00000015201.1"/>
    </source>
</evidence>
<dbReference type="InterPro" id="IPR011009">
    <property type="entry name" value="Kinase-like_dom_sf"/>
</dbReference>
<dbReference type="GO" id="GO:0004707">
    <property type="term" value="F:MAP kinase activity"/>
    <property type="evidence" value="ECO:0007669"/>
    <property type="project" value="UniProtKB-EC"/>
</dbReference>
<keyword evidence="4" id="KW-0723">Serine/threonine-protein kinase</keyword>
<feature type="binding site" evidence="13">
    <location>
        <position position="34"/>
    </location>
    <ligand>
        <name>ATP</name>
        <dbReference type="ChEBI" id="CHEBI:30616"/>
    </ligand>
</feature>
<reference evidence="16" key="2">
    <citation type="submission" date="2025-09" db="UniProtKB">
        <authorList>
            <consortium name="Ensembl"/>
        </authorList>
    </citation>
    <scope>IDENTIFICATION</scope>
</reference>
<dbReference type="GO" id="GO:0004693">
    <property type="term" value="F:cyclin-dependent protein serine/threonine kinase activity"/>
    <property type="evidence" value="ECO:0007669"/>
    <property type="project" value="UniProtKB-EC"/>
</dbReference>
<feature type="compositionally biased region" description="Pro residues" evidence="14">
    <location>
        <begin position="935"/>
        <end position="946"/>
    </location>
</feature>
<comment type="similarity">
    <text evidence="3">Belongs to the protein kinase superfamily. CMGC Ser/Thr protein kinase family. MAP kinase subfamily.</text>
</comment>
<evidence type="ECO:0000256" key="5">
    <source>
        <dbReference type="ARBA" id="ARBA00022679"/>
    </source>
</evidence>
<dbReference type="Gene3D" id="3.30.200.20">
    <property type="entry name" value="Phosphorylase Kinase, domain 1"/>
    <property type="match status" value="1"/>
</dbReference>
<organism evidence="16 17">
    <name type="scientific">Seriola dumerili</name>
    <name type="common">Greater amberjack</name>
    <name type="synonym">Caranx dumerili</name>
    <dbReference type="NCBI Taxonomy" id="41447"/>
    <lineage>
        <taxon>Eukaryota</taxon>
        <taxon>Metazoa</taxon>
        <taxon>Chordata</taxon>
        <taxon>Craniata</taxon>
        <taxon>Vertebrata</taxon>
        <taxon>Euteleostomi</taxon>
        <taxon>Actinopterygii</taxon>
        <taxon>Neopterygii</taxon>
        <taxon>Teleostei</taxon>
        <taxon>Neoteleostei</taxon>
        <taxon>Acanthomorphata</taxon>
        <taxon>Carangaria</taxon>
        <taxon>Carangiformes</taxon>
        <taxon>Carangidae</taxon>
        <taxon>Seriola</taxon>
    </lineage>
</organism>
<feature type="region of interest" description="Disordered" evidence="14">
    <location>
        <begin position="928"/>
        <end position="954"/>
    </location>
</feature>
<dbReference type="SUPFAM" id="SSF56112">
    <property type="entry name" value="Protein kinase-like (PK-like)"/>
    <property type="match status" value="1"/>
</dbReference>
<evidence type="ECO:0000256" key="8">
    <source>
        <dbReference type="ARBA" id="ARBA00022840"/>
    </source>
</evidence>
<sequence>MERYESLGLVGEGSYGTVLKCRHRDSGRLVAIKKFMDSDDDKMVKKIAQREIKLLRQLRHGNLVNLLEVWKRRRRWYLVFEFVERTLLDDLEQNPSGLNLNTSRQYLYQILRAAAFCHQQNIIHRDIKPENILISQEGVVKLCDFGFARTMASPADGGVYTDYVATRWYRAPELLVGDIKYGKPVDVWAVGCLLLEMLTGQPLFPGDSDLDQIYHIVRCFGNLTAHHQELFYRNPVFSGVRLPECYGQVPLQQRFPTITSTAIDLAQSCLQMDPERRAQCSELLEHPLFTQDSFHIRFLNELNAKIQKDIRENSIFPKITKTPRREKDDGNERNQRGKEKKQLEDLDEKVNKEKEKKDEKTEKTKGKQPSKLSKTIRNTSEPLMSTKQSKTLGAKVVNTVPRASVAMKSEAGKATGAGLMKELEISKSGKTLSSNSSEGTRTITGLKNDNTVVAKPKHGKVASVEPTEDHLQSTKKTKDIDSSSLHSSGSDTTVSSRTEKNVMDICRSSKSMLNQEYGKSWNNAKKEVARMSKSITTDHPNVSSSSKALLESKVNRTDSSLALQACQPSSNDHTTLIIPSVTKLCKITTTSEHQARDPEQRQVSECSKVLTSNSKLSKATSNSDSEITKTNMSLSIVPSKTRISDLSTQSFKVFIDTSPAHSTTTLPKGVSNPKLSKTVLTSIAKPTNDITCLSNKPSKGFQKDRELTEVSVKTKTQQDSFNTSYEVIKEDHGNLKLRPATKAAGKHIPVSHASGKDHKEDPESSEPSGVHQQTTLKSKISPESRSTSASILSEIPKTNTLKVSDKENREDLALSVSTSARTKSLVNQSSKVSGSSSPKLKNDSSEVESLKHPHSRSFIGQSQAKVGSFSNYSMSTTTLSTRTQKTTFFTETRKTNGKPERNDTTPDHRASKRSFVLHSTDTADLNEFDFSVPYSSPPPPPPPPSSTPLLLPPSSATLIPTFSVVNANSPATSDHHTLGAGFHPGSHSLRY</sequence>
<dbReference type="Pfam" id="PF00069">
    <property type="entry name" value="Pkinase"/>
    <property type="match status" value="1"/>
</dbReference>
<accession>A0A3B4U972</accession>
<dbReference type="AlphaFoldDB" id="A0A3B4U972"/>
<dbReference type="Proteomes" id="UP000261420">
    <property type="component" value="Unplaced"/>
</dbReference>
<keyword evidence="8 13" id="KW-0067">ATP-binding</keyword>
<evidence type="ECO:0000256" key="14">
    <source>
        <dbReference type="SAM" id="MobiDB-lite"/>
    </source>
</evidence>
<comment type="similarity">
    <text evidence="2">Belongs to the protein kinase superfamily. CMGC Ser/Thr protein kinase family. CDC2/CDKX subfamily.</text>
</comment>
<dbReference type="PROSITE" id="PS00107">
    <property type="entry name" value="PROTEIN_KINASE_ATP"/>
    <property type="match status" value="1"/>
</dbReference>
<name>A0A3B4U972_SERDU</name>
<evidence type="ECO:0000256" key="7">
    <source>
        <dbReference type="ARBA" id="ARBA00022777"/>
    </source>
</evidence>
<feature type="region of interest" description="Disordered" evidence="14">
    <location>
        <begin position="457"/>
        <end position="502"/>
    </location>
</feature>
<feature type="compositionally biased region" description="Basic and acidic residues" evidence="14">
    <location>
        <begin position="840"/>
        <end position="851"/>
    </location>
</feature>
<dbReference type="PROSITE" id="PS00108">
    <property type="entry name" value="PROTEIN_KINASE_ST"/>
    <property type="match status" value="1"/>
</dbReference>
<dbReference type="GeneTree" id="ENSGT00940000166707"/>
<comment type="catalytic activity">
    <reaction evidence="12">
        <text>L-seryl-[protein] + ATP = O-phospho-L-seryl-[protein] + ADP + H(+)</text>
        <dbReference type="Rhea" id="RHEA:17989"/>
        <dbReference type="Rhea" id="RHEA-COMP:9863"/>
        <dbReference type="Rhea" id="RHEA-COMP:11604"/>
        <dbReference type="ChEBI" id="CHEBI:15378"/>
        <dbReference type="ChEBI" id="CHEBI:29999"/>
        <dbReference type="ChEBI" id="CHEBI:30616"/>
        <dbReference type="ChEBI" id="CHEBI:83421"/>
        <dbReference type="ChEBI" id="CHEBI:456216"/>
        <dbReference type="EC" id="2.7.11.22"/>
    </reaction>
</comment>
<dbReference type="FunFam" id="3.30.200.20:FF:000049">
    <property type="entry name" value="cyclin-dependent kinase-like 1 isoform X1"/>
    <property type="match status" value="1"/>
</dbReference>
<evidence type="ECO:0000256" key="1">
    <source>
        <dbReference type="ARBA" id="ARBA00001946"/>
    </source>
</evidence>
<feature type="compositionally biased region" description="Basic and acidic residues" evidence="14">
    <location>
        <begin position="467"/>
        <end position="481"/>
    </location>
</feature>
<dbReference type="PANTHER" id="PTHR24055">
    <property type="entry name" value="MITOGEN-ACTIVATED PROTEIN KINASE"/>
    <property type="match status" value="1"/>
</dbReference>
<evidence type="ECO:0000256" key="6">
    <source>
        <dbReference type="ARBA" id="ARBA00022741"/>
    </source>
</evidence>
<evidence type="ECO:0000256" key="4">
    <source>
        <dbReference type="ARBA" id="ARBA00022527"/>
    </source>
</evidence>
<evidence type="ECO:0000259" key="15">
    <source>
        <dbReference type="PROSITE" id="PS50011"/>
    </source>
</evidence>
<dbReference type="InterPro" id="IPR000719">
    <property type="entry name" value="Prot_kinase_dom"/>
</dbReference>
<feature type="region of interest" description="Disordered" evidence="14">
    <location>
        <begin position="892"/>
        <end position="915"/>
    </location>
</feature>
<evidence type="ECO:0000256" key="13">
    <source>
        <dbReference type="PROSITE-ProRule" id="PRU10141"/>
    </source>
</evidence>
<reference evidence="16" key="1">
    <citation type="submission" date="2025-08" db="UniProtKB">
        <authorList>
            <consortium name="Ensembl"/>
        </authorList>
    </citation>
    <scope>IDENTIFICATION</scope>
</reference>
<evidence type="ECO:0000256" key="3">
    <source>
        <dbReference type="ARBA" id="ARBA00008832"/>
    </source>
</evidence>
<feature type="region of interest" description="Disordered" evidence="14">
    <location>
        <begin position="740"/>
        <end position="793"/>
    </location>
</feature>
<dbReference type="FunFam" id="1.10.510.10:FF:000624">
    <property type="entry name" value="Mitogen-activated protein kinase"/>
    <property type="match status" value="1"/>
</dbReference>
<dbReference type="InterPro" id="IPR050117">
    <property type="entry name" value="MAPK"/>
</dbReference>
<dbReference type="Gene3D" id="1.10.510.10">
    <property type="entry name" value="Transferase(Phosphotransferase) domain 1"/>
    <property type="match status" value="1"/>
</dbReference>
<feature type="region of interest" description="Disordered" evidence="14">
    <location>
        <begin position="315"/>
        <end position="390"/>
    </location>
</feature>
<feature type="compositionally biased region" description="Low complexity" evidence="14">
    <location>
        <begin position="824"/>
        <end position="837"/>
    </location>
</feature>
<keyword evidence="6 13" id="KW-0547">Nucleotide-binding</keyword>
<comment type="cofactor">
    <cofactor evidence="1">
        <name>Mg(2+)</name>
        <dbReference type="ChEBI" id="CHEBI:18420"/>
    </cofactor>
</comment>
<comment type="catalytic activity">
    <reaction evidence="11">
        <text>L-seryl-[protein] + ATP = O-phospho-L-seryl-[protein] + ADP + H(+)</text>
        <dbReference type="Rhea" id="RHEA:17989"/>
        <dbReference type="Rhea" id="RHEA-COMP:9863"/>
        <dbReference type="Rhea" id="RHEA-COMP:11604"/>
        <dbReference type="ChEBI" id="CHEBI:15378"/>
        <dbReference type="ChEBI" id="CHEBI:29999"/>
        <dbReference type="ChEBI" id="CHEBI:30616"/>
        <dbReference type="ChEBI" id="CHEBI:83421"/>
        <dbReference type="ChEBI" id="CHEBI:456216"/>
        <dbReference type="EC" id="2.7.11.24"/>
    </reaction>
</comment>
<keyword evidence="7" id="KW-0418">Kinase</keyword>
<evidence type="ECO:0000313" key="17">
    <source>
        <dbReference type="Proteomes" id="UP000261420"/>
    </source>
</evidence>
<feature type="compositionally biased region" description="Basic and acidic residues" evidence="14">
    <location>
        <begin position="323"/>
        <end position="365"/>
    </location>
</feature>
<dbReference type="OMA" id="KPICYGH"/>
<proteinExistence type="inferred from homology"/>
<dbReference type="GO" id="GO:0005524">
    <property type="term" value="F:ATP binding"/>
    <property type="evidence" value="ECO:0007669"/>
    <property type="project" value="UniProtKB-UniRule"/>
</dbReference>
<dbReference type="InterPro" id="IPR008271">
    <property type="entry name" value="Ser/Thr_kinase_AS"/>
</dbReference>
<evidence type="ECO:0000256" key="2">
    <source>
        <dbReference type="ARBA" id="ARBA00006485"/>
    </source>
</evidence>
<comment type="catalytic activity">
    <reaction evidence="10">
        <text>L-threonyl-[protein] + ATP = O-phospho-L-threonyl-[protein] + ADP + H(+)</text>
        <dbReference type="Rhea" id="RHEA:46608"/>
        <dbReference type="Rhea" id="RHEA-COMP:11060"/>
        <dbReference type="Rhea" id="RHEA-COMP:11605"/>
        <dbReference type="ChEBI" id="CHEBI:15378"/>
        <dbReference type="ChEBI" id="CHEBI:30013"/>
        <dbReference type="ChEBI" id="CHEBI:30616"/>
        <dbReference type="ChEBI" id="CHEBI:61977"/>
        <dbReference type="ChEBI" id="CHEBI:456216"/>
        <dbReference type="EC" id="2.7.11.22"/>
    </reaction>
</comment>
<feature type="compositionally biased region" description="Low complexity" evidence="14">
    <location>
        <begin position="482"/>
        <end position="496"/>
    </location>
</feature>
<keyword evidence="5" id="KW-0808">Transferase</keyword>
<evidence type="ECO:0000256" key="12">
    <source>
        <dbReference type="ARBA" id="ARBA00048367"/>
    </source>
</evidence>
<dbReference type="PROSITE" id="PS50011">
    <property type="entry name" value="PROTEIN_KINASE_DOM"/>
    <property type="match status" value="1"/>
</dbReference>
<keyword evidence="17" id="KW-1185">Reference proteome</keyword>
<feature type="region of interest" description="Disordered" evidence="14">
    <location>
        <begin position="821"/>
        <end position="862"/>
    </location>
</feature>
<dbReference type="Ensembl" id="ENSSDUT00000015485.1">
    <property type="protein sequence ID" value="ENSSDUP00000015201.1"/>
    <property type="gene ID" value="ENSSDUG00000011081.1"/>
</dbReference>
<feature type="domain" description="Protein kinase" evidence="15">
    <location>
        <begin position="4"/>
        <end position="289"/>
    </location>
</feature>
<evidence type="ECO:0000256" key="11">
    <source>
        <dbReference type="ARBA" id="ARBA00048312"/>
    </source>
</evidence>
<dbReference type="SMART" id="SM00220">
    <property type="entry name" value="S_TKc"/>
    <property type="match status" value="1"/>
</dbReference>
<evidence type="ECO:0000256" key="9">
    <source>
        <dbReference type="ARBA" id="ARBA00047592"/>
    </source>
</evidence>
<protein>
    <submittedName>
        <fullName evidence="16">Cyclin-dependent kinase-like 3</fullName>
    </submittedName>
</protein>
<comment type="catalytic activity">
    <reaction evidence="9">
        <text>L-threonyl-[protein] + ATP = O-phospho-L-threonyl-[protein] + ADP + H(+)</text>
        <dbReference type="Rhea" id="RHEA:46608"/>
        <dbReference type="Rhea" id="RHEA-COMP:11060"/>
        <dbReference type="Rhea" id="RHEA-COMP:11605"/>
        <dbReference type="ChEBI" id="CHEBI:15378"/>
        <dbReference type="ChEBI" id="CHEBI:30013"/>
        <dbReference type="ChEBI" id="CHEBI:30616"/>
        <dbReference type="ChEBI" id="CHEBI:61977"/>
        <dbReference type="ChEBI" id="CHEBI:456216"/>
        <dbReference type="EC" id="2.7.11.24"/>
    </reaction>
</comment>
<evidence type="ECO:0000256" key="10">
    <source>
        <dbReference type="ARBA" id="ARBA00047811"/>
    </source>
</evidence>
<feature type="compositionally biased region" description="Polar residues" evidence="14">
    <location>
        <begin position="765"/>
        <end position="793"/>
    </location>
</feature>
<dbReference type="InterPro" id="IPR017441">
    <property type="entry name" value="Protein_kinase_ATP_BS"/>
</dbReference>
<feature type="compositionally biased region" description="Polar residues" evidence="14">
    <location>
        <begin position="370"/>
        <end position="390"/>
    </location>
</feature>